<organism evidence="1 2">
    <name type="scientific">Phytohabitans aurantiacus</name>
    <dbReference type="NCBI Taxonomy" id="3016789"/>
    <lineage>
        <taxon>Bacteria</taxon>
        <taxon>Bacillati</taxon>
        <taxon>Actinomycetota</taxon>
        <taxon>Actinomycetes</taxon>
        <taxon>Micromonosporales</taxon>
        <taxon>Micromonosporaceae</taxon>
    </lineage>
</organism>
<evidence type="ECO:0000313" key="2">
    <source>
        <dbReference type="Proteomes" id="UP001144280"/>
    </source>
</evidence>
<sequence length="153" mass="16616">MSDQWWNDDDLLLRALGEAVRGGGAVPPEFVAAGRAAFSPPDLDAELAALIYDSEREPALTRTETATLRALTFAAPSLTIELELTPTGMTGQVVPPTSVAIEVHTASGETLTVTTDELGWFTVDRVPDGALRLRCRDRDRLDVVTTWITARHE</sequence>
<dbReference type="Proteomes" id="UP001144280">
    <property type="component" value="Unassembled WGS sequence"/>
</dbReference>
<gene>
    <name evidence="1" type="ORF">Pa4123_74770</name>
</gene>
<proteinExistence type="predicted"/>
<accession>A0ABQ5R5Z6</accession>
<keyword evidence="2" id="KW-1185">Reference proteome</keyword>
<dbReference type="RefSeq" id="WP_281903695.1">
    <property type="nucleotide sequence ID" value="NZ_BSDI01000056.1"/>
</dbReference>
<protein>
    <recommendedName>
        <fullName evidence="3">Carboxypeptidase regulatory-like domain-containing protein</fullName>
    </recommendedName>
</protein>
<name>A0ABQ5R5Z6_9ACTN</name>
<reference evidence="1" key="1">
    <citation type="submission" date="2022-12" db="EMBL/GenBank/DDBJ databases">
        <title>New Phytohabitans aurantiacus sp. RD004123 nov., an actinomycete isolated from soil.</title>
        <authorList>
            <person name="Triningsih D.W."/>
            <person name="Harunari E."/>
            <person name="Igarashi Y."/>
        </authorList>
    </citation>
    <scope>NUCLEOTIDE SEQUENCE</scope>
    <source>
        <strain evidence="1">RD004123</strain>
    </source>
</reference>
<evidence type="ECO:0000313" key="1">
    <source>
        <dbReference type="EMBL" id="GLI02199.1"/>
    </source>
</evidence>
<dbReference type="EMBL" id="BSDI01000056">
    <property type="protein sequence ID" value="GLI02199.1"/>
    <property type="molecule type" value="Genomic_DNA"/>
</dbReference>
<evidence type="ECO:0008006" key="3">
    <source>
        <dbReference type="Google" id="ProtNLM"/>
    </source>
</evidence>
<comment type="caution">
    <text evidence="1">The sequence shown here is derived from an EMBL/GenBank/DDBJ whole genome shotgun (WGS) entry which is preliminary data.</text>
</comment>